<keyword evidence="2" id="KW-1185">Reference proteome</keyword>
<evidence type="ECO:0000313" key="2">
    <source>
        <dbReference type="Proteomes" id="UP000019246"/>
    </source>
</evidence>
<dbReference type="EMBL" id="AOCG01000009">
    <property type="protein sequence ID" value="EUJ18693.1"/>
    <property type="molecule type" value="Genomic_DNA"/>
</dbReference>
<evidence type="ECO:0008006" key="3">
    <source>
        <dbReference type="Google" id="ProtNLM"/>
    </source>
</evidence>
<protein>
    <recommendedName>
        <fullName evidence="3">HTH cro/C1-type domain-containing protein</fullName>
    </recommendedName>
</protein>
<dbReference type="Proteomes" id="UP000019246">
    <property type="component" value="Unassembled WGS sequence"/>
</dbReference>
<sequence>MTKRKDENQNKQVGYVLKKYRMRLTDISPSRRKFIDDRSEKYFDYEDWISEKTLMNYETGKNVPTIQNLKKISNRI</sequence>
<dbReference type="AlphaFoldDB" id="W7BG07"/>
<organism evidence="1 2">
    <name type="scientific">Listeria aquatica FSL S10-1188</name>
    <dbReference type="NCBI Taxonomy" id="1265818"/>
    <lineage>
        <taxon>Bacteria</taxon>
        <taxon>Bacillati</taxon>
        <taxon>Bacillota</taxon>
        <taxon>Bacilli</taxon>
        <taxon>Bacillales</taxon>
        <taxon>Listeriaceae</taxon>
        <taxon>Listeria</taxon>
    </lineage>
</organism>
<accession>W7BG07</accession>
<comment type="caution">
    <text evidence="1">The sequence shown here is derived from an EMBL/GenBank/DDBJ whole genome shotgun (WGS) entry which is preliminary data.</text>
</comment>
<name>W7BG07_9LIST</name>
<reference evidence="1 2" key="1">
    <citation type="journal article" date="2014" name="Int. J. Syst. Evol. Microbiol.">
        <title>Listeria floridensis sp. nov., Listeria aquatica sp. nov., Listeria cornellensis sp. nov., Listeria riparia sp. nov. and Listeria grandensis sp. nov., from agricultural and natural environments.</title>
        <authorList>
            <person name="den Bakker H.C."/>
            <person name="Warchocki S."/>
            <person name="Wright E.M."/>
            <person name="Allred A.F."/>
            <person name="Ahlstrom C."/>
            <person name="Manuel C.S."/>
            <person name="Stasiewicz M.J."/>
            <person name="Burrell A."/>
            <person name="Roof S."/>
            <person name="Strawn L."/>
            <person name="Fortes E.D."/>
            <person name="Nightingale K.K."/>
            <person name="Kephart D."/>
            <person name="Wiedmann M."/>
        </authorList>
    </citation>
    <scope>NUCLEOTIDE SEQUENCE [LARGE SCALE GENOMIC DNA]</scope>
    <source>
        <strain evidence="1 2">FSL S10-1188</strain>
    </source>
</reference>
<gene>
    <name evidence="1" type="ORF">MAQA_08962</name>
</gene>
<evidence type="ECO:0000313" key="1">
    <source>
        <dbReference type="EMBL" id="EUJ18693.1"/>
    </source>
</evidence>
<proteinExistence type="predicted"/>